<dbReference type="EMBL" id="CCXZ01000025">
    <property type="protein sequence ID" value="CEG14761.1"/>
    <property type="molecule type" value="Genomic_DNA"/>
</dbReference>
<evidence type="ECO:0000256" key="1">
    <source>
        <dbReference type="ARBA" id="ARBA00004167"/>
    </source>
</evidence>
<evidence type="ECO:0000256" key="5">
    <source>
        <dbReference type="ARBA" id="ARBA00023136"/>
    </source>
</evidence>
<dbReference type="Proteomes" id="UP000052230">
    <property type="component" value="Unassembled WGS sequence"/>
</dbReference>
<proteinExistence type="inferred from homology"/>
<dbReference type="InterPro" id="IPR005498">
    <property type="entry name" value="T4SS_VirB10/TraB/TrbI"/>
</dbReference>
<evidence type="ECO:0000256" key="7">
    <source>
        <dbReference type="SAM" id="Phobius"/>
    </source>
</evidence>
<evidence type="ECO:0000256" key="4">
    <source>
        <dbReference type="ARBA" id="ARBA00022989"/>
    </source>
</evidence>
<reference evidence="8 9" key="1">
    <citation type="submission" date="2014-09" db="EMBL/GenBank/DDBJ databases">
        <authorList>
            <person name="Regsiter A."/>
        </authorList>
    </citation>
    <scope>NUCLEOTIDE SEQUENCE [LARGE SCALE GENOMIC DNA]</scope>
</reference>
<dbReference type="Gene3D" id="2.40.128.260">
    <property type="entry name" value="Type IV secretion system, VirB10/TraB/TrbI"/>
    <property type="match status" value="1"/>
</dbReference>
<protein>
    <submittedName>
        <fullName evidence="8">Putative type IV secretion system protein IcmE/DotG</fullName>
    </submittedName>
</protein>
<gene>
    <name evidence="8" type="ORF">XAC3562_1200084</name>
</gene>
<keyword evidence="3 7" id="KW-0812">Transmembrane</keyword>
<dbReference type="CDD" id="cd16431">
    <property type="entry name" value="IcmE"/>
    <property type="match status" value="1"/>
</dbReference>
<keyword evidence="4 7" id="KW-1133">Transmembrane helix</keyword>
<name>A0A0U5F8M4_XANCI</name>
<feature type="compositionally biased region" description="Low complexity" evidence="6">
    <location>
        <begin position="24"/>
        <end position="34"/>
    </location>
</feature>
<feature type="region of interest" description="Disordered" evidence="6">
    <location>
        <begin position="252"/>
        <end position="296"/>
    </location>
</feature>
<sequence>MNMTHTSPGADETPEPAETGSGYEAEGVAGAAPKKAPKQGKAEEWKRNFQAVFGSGIGKVALVGIAVFVLVGIALGIRGLTSKDAPAESAASVDVPNAPPAEINIASVTPEEAKRRAAAAAAEAEAAAAKGGSYQPGFDPNIEKQSITGEGEVRFGDGPPQHQRISVGAGQANAGQAQAGNQPQGQQTTQQQQAEAARQQKQYDDAVKARDAYVNDMRNKFLDQVEQVMGGREERQKRSVNTTMRYYVDKTQQQDGGQQATTGSNQQPGLPQPPAVGAGSNGAMAGAPIGHSAGRKPMIKTGNIMYATLDSEVNTDDGGHVLATVRGGDWDGSKLIGQVEQAPNNIRLNFTVLSPQDGRDTMRINAVALREDDAKQGMADDIDRHTFSRYTALAVASILSGVGQIARQPVGDIIVLPNGQVISSNQEPSDRRIIGSAVGELGSNMSQEIRQGFNRPPTFMTGANRGFALYFLQDVYPQQR</sequence>
<feature type="transmembrane region" description="Helical" evidence="7">
    <location>
        <begin position="56"/>
        <end position="77"/>
    </location>
</feature>
<keyword evidence="5 7" id="KW-0472">Membrane</keyword>
<feature type="compositionally biased region" description="Low complexity" evidence="6">
    <location>
        <begin position="168"/>
        <end position="200"/>
    </location>
</feature>
<accession>A0A0U5F8M4</accession>
<evidence type="ECO:0000313" key="8">
    <source>
        <dbReference type="EMBL" id="CEG14761.1"/>
    </source>
</evidence>
<evidence type="ECO:0000256" key="2">
    <source>
        <dbReference type="ARBA" id="ARBA00010265"/>
    </source>
</evidence>
<dbReference type="Pfam" id="PF03743">
    <property type="entry name" value="TrbI"/>
    <property type="match status" value="1"/>
</dbReference>
<comment type="subcellular location">
    <subcellularLocation>
        <location evidence="1">Membrane</location>
        <topology evidence="1">Single-pass membrane protein</topology>
    </subcellularLocation>
</comment>
<dbReference type="GO" id="GO:0016020">
    <property type="term" value="C:membrane"/>
    <property type="evidence" value="ECO:0007669"/>
    <property type="project" value="UniProtKB-SubCell"/>
</dbReference>
<keyword evidence="9" id="KW-1185">Reference proteome</keyword>
<comment type="caution">
    <text evidence="8">The sequence shown here is derived from an EMBL/GenBank/DDBJ whole genome shotgun (WGS) entry which is preliminary data.</text>
</comment>
<dbReference type="InterPro" id="IPR049855">
    <property type="entry name" value="DotG/IcmE-like_C"/>
</dbReference>
<comment type="similarity">
    <text evidence="2">Belongs to the TrbI/VirB10 family.</text>
</comment>
<evidence type="ECO:0000313" key="9">
    <source>
        <dbReference type="Proteomes" id="UP000052230"/>
    </source>
</evidence>
<feature type="compositionally biased region" description="Low complexity" evidence="6">
    <location>
        <begin position="252"/>
        <end position="263"/>
    </location>
</feature>
<feature type="region of interest" description="Disordered" evidence="6">
    <location>
        <begin position="1"/>
        <end position="41"/>
    </location>
</feature>
<dbReference type="InterPro" id="IPR042217">
    <property type="entry name" value="T4SS_VirB10/TrbI"/>
</dbReference>
<organism evidence="8 9">
    <name type="scientific">Xanthomonas citri pv. citri</name>
    <dbReference type="NCBI Taxonomy" id="611301"/>
    <lineage>
        <taxon>Bacteria</taxon>
        <taxon>Pseudomonadati</taxon>
        <taxon>Pseudomonadota</taxon>
        <taxon>Gammaproteobacteria</taxon>
        <taxon>Lysobacterales</taxon>
        <taxon>Lysobacteraceae</taxon>
        <taxon>Xanthomonas</taxon>
    </lineage>
</organism>
<dbReference type="AlphaFoldDB" id="A0A0U5F8M4"/>
<evidence type="ECO:0000256" key="6">
    <source>
        <dbReference type="SAM" id="MobiDB-lite"/>
    </source>
</evidence>
<feature type="region of interest" description="Disordered" evidence="6">
    <location>
        <begin position="150"/>
        <end position="206"/>
    </location>
</feature>
<evidence type="ECO:0000256" key="3">
    <source>
        <dbReference type="ARBA" id="ARBA00022692"/>
    </source>
</evidence>